<dbReference type="Gene3D" id="3.40.50.720">
    <property type="entry name" value="NAD(P)-binding Rossmann-like Domain"/>
    <property type="match status" value="1"/>
</dbReference>
<evidence type="ECO:0000259" key="1">
    <source>
        <dbReference type="Pfam" id="PF13460"/>
    </source>
</evidence>
<name>A0A2V3J3X2_9FLOR</name>
<dbReference type="InterPro" id="IPR016040">
    <property type="entry name" value="NAD(P)-bd_dom"/>
</dbReference>
<dbReference type="GO" id="GO:0004074">
    <property type="term" value="F:biliverdin reductase [NAD(P)H] activity"/>
    <property type="evidence" value="ECO:0007669"/>
    <property type="project" value="TreeGrafter"/>
</dbReference>
<accession>A0A2V3J3X2</accession>
<keyword evidence="3" id="KW-1185">Reference proteome</keyword>
<dbReference type="GO" id="GO:0042602">
    <property type="term" value="F:riboflavin reductase (NADPH) activity"/>
    <property type="evidence" value="ECO:0007669"/>
    <property type="project" value="TreeGrafter"/>
</dbReference>
<dbReference type="OrthoDB" id="11671at2759"/>
<organism evidence="2 3">
    <name type="scientific">Gracilariopsis chorda</name>
    <dbReference type="NCBI Taxonomy" id="448386"/>
    <lineage>
        <taxon>Eukaryota</taxon>
        <taxon>Rhodophyta</taxon>
        <taxon>Florideophyceae</taxon>
        <taxon>Rhodymeniophycidae</taxon>
        <taxon>Gracilariales</taxon>
        <taxon>Gracilariaceae</taxon>
        <taxon>Gracilariopsis</taxon>
    </lineage>
</organism>
<dbReference type="Proteomes" id="UP000247409">
    <property type="component" value="Unassembled WGS sequence"/>
</dbReference>
<dbReference type="SUPFAM" id="SSF51735">
    <property type="entry name" value="NAD(P)-binding Rossmann-fold domains"/>
    <property type="match status" value="1"/>
</dbReference>
<dbReference type="InterPro" id="IPR036291">
    <property type="entry name" value="NAD(P)-bd_dom_sf"/>
</dbReference>
<feature type="domain" description="NAD(P)-binding" evidence="1">
    <location>
        <begin position="9"/>
        <end position="206"/>
    </location>
</feature>
<dbReference type="PANTHER" id="PTHR43355">
    <property type="entry name" value="FLAVIN REDUCTASE (NADPH)"/>
    <property type="match status" value="1"/>
</dbReference>
<sequence length="223" mass="23956">MAASILIIGANGRMGQHLIYAAARETNKPTIHAFVRNPASLPPPVASVCDSVQRGNALEAEDVRAALVESSATHIIVAIGVPNSTARSTLRADSAKAITEAIERSEQPVKVVVVSSMGAGGTKIKFGFGIGSLTHFILRHVLDDHDHQEERFLSFFENDKDKLLIVRPTELTEGRAGAKVTLFDGDKRTPSMKVDRGDVATWIAGQVCRDGECFGRAVNITRA</sequence>
<dbReference type="InterPro" id="IPR051606">
    <property type="entry name" value="Polyketide_Oxido-like"/>
</dbReference>
<reference evidence="2 3" key="1">
    <citation type="journal article" date="2018" name="Mol. Biol. Evol.">
        <title>Analysis of the draft genome of the red seaweed Gracilariopsis chorda provides insights into genome size evolution in Rhodophyta.</title>
        <authorList>
            <person name="Lee J."/>
            <person name="Yang E.C."/>
            <person name="Graf L."/>
            <person name="Yang J.H."/>
            <person name="Qiu H."/>
            <person name="Zel Zion U."/>
            <person name="Chan C.X."/>
            <person name="Stephens T.G."/>
            <person name="Weber A.P.M."/>
            <person name="Boo G.H."/>
            <person name="Boo S.M."/>
            <person name="Kim K.M."/>
            <person name="Shin Y."/>
            <person name="Jung M."/>
            <person name="Lee S.J."/>
            <person name="Yim H.S."/>
            <person name="Lee J.H."/>
            <person name="Bhattacharya D."/>
            <person name="Yoon H.S."/>
        </authorList>
    </citation>
    <scope>NUCLEOTIDE SEQUENCE [LARGE SCALE GENOMIC DNA]</scope>
    <source>
        <strain evidence="2 3">SKKU-2015</strain>
        <tissue evidence="2">Whole body</tissue>
    </source>
</reference>
<evidence type="ECO:0000313" key="2">
    <source>
        <dbReference type="EMBL" id="PXF49085.1"/>
    </source>
</evidence>
<proteinExistence type="predicted"/>
<comment type="caution">
    <text evidence="2">The sequence shown here is derived from an EMBL/GenBank/DDBJ whole genome shotgun (WGS) entry which is preliminary data.</text>
</comment>
<dbReference type="EMBL" id="NBIV01000009">
    <property type="protein sequence ID" value="PXF49085.1"/>
    <property type="molecule type" value="Genomic_DNA"/>
</dbReference>
<protein>
    <recommendedName>
        <fullName evidence="1">NAD(P)-binding domain-containing protein</fullName>
    </recommendedName>
</protein>
<gene>
    <name evidence="2" type="ORF">BWQ96_01223</name>
</gene>
<evidence type="ECO:0000313" key="3">
    <source>
        <dbReference type="Proteomes" id="UP000247409"/>
    </source>
</evidence>
<dbReference type="PANTHER" id="PTHR43355:SF2">
    <property type="entry name" value="FLAVIN REDUCTASE (NADPH)"/>
    <property type="match status" value="1"/>
</dbReference>
<dbReference type="Pfam" id="PF13460">
    <property type="entry name" value="NAD_binding_10"/>
    <property type="match status" value="1"/>
</dbReference>
<dbReference type="AlphaFoldDB" id="A0A2V3J3X2"/>